<evidence type="ECO:0000313" key="2">
    <source>
        <dbReference type="Proteomes" id="UP000768646"/>
    </source>
</evidence>
<sequence length="234" mass="27161">MVLDPFEGRLAFLEILKKLTASQQSQIKTAQFALRHKDLDEDLYNCVLEELELVAITFTYNEKSNIFQSSLNSRVNIIYFLETLCDYSYRNGCDSYISMIRKDIVKIAKAVAPPGPQGAANVSAVRKVIENLKNKAYIDNRDFLEIEASLSKRDDKCTNTIQNKDIFSKEEIFRRIEEDRERHKRLRENIWAVPEGDIGVNVEFENAWETTSSLDEYDFEYMEEENTKADMIPS</sequence>
<organism evidence="1 2">
    <name type="scientific">Pneumocystis oryctolagi</name>
    <dbReference type="NCBI Taxonomy" id="42067"/>
    <lineage>
        <taxon>Eukaryota</taxon>
        <taxon>Fungi</taxon>
        <taxon>Dikarya</taxon>
        <taxon>Ascomycota</taxon>
        <taxon>Taphrinomycotina</taxon>
        <taxon>Pneumocystomycetes</taxon>
        <taxon>Pneumocystaceae</taxon>
        <taxon>Pneumocystis</taxon>
    </lineage>
</organism>
<comment type="caution">
    <text evidence="1">The sequence shown here is derived from an EMBL/GenBank/DDBJ whole genome shotgun (WGS) entry which is preliminary data.</text>
</comment>
<dbReference type="EMBL" id="JABTEG010000002">
    <property type="protein sequence ID" value="KAG4305863.1"/>
    <property type="molecule type" value="Genomic_DNA"/>
</dbReference>
<keyword evidence="2" id="KW-1185">Reference proteome</keyword>
<reference evidence="1 2" key="1">
    <citation type="journal article" date="2021" name="Commun. Biol.">
        <title>Genomic insights into the host specific adaptation of the Pneumocystis genus.</title>
        <authorList>
            <person name="Cisse O.H."/>
            <person name="Ma L."/>
            <person name="Dekker J.P."/>
            <person name="Khil P.P."/>
            <person name="Youn J.-H."/>
            <person name="Brenchley J.M."/>
            <person name="Blair R."/>
            <person name="Pahar B."/>
            <person name="Chabe M."/>
            <person name="Van Rompay K.K.A."/>
            <person name="Keesler R."/>
            <person name="Sukura A."/>
            <person name="Hirsch V."/>
            <person name="Kutty G."/>
            <person name="Liu Y."/>
            <person name="Peng L."/>
            <person name="Chen J."/>
            <person name="Song J."/>
            <person name="Weissenbacher-Lang C."/>
            <person name="Xu J."/>
            <person name="Upham N.S."/>
            <person name="Stajich J.E."/>
            <person name="Cuomo C.A."/>
            <person name="Cushion M.T."/>
            <person name="Kovacs J.A."/>
        </authorList>
    </citation>
    <scope>NUCLEOTIDE SEQUENCE [LARGE SCALE GENOMIC DNA]</scope>
    <source>
        <strain evidence="1 2">RABM</strain>
    </source>
</reference>
<evidence type="ECO:0000313" key="1">
    <source>
        <dbReference type="EMBL" id="KAG4305863.1"/>
    </source>
</evidence>
<accession>A0ACB7CE51</accession>
<protein>
    <submittedName>
        <fullName evidence="1">Uncharacterized protein</fullName>
    </submittedName>
</protein>
<gene>
    <name evidence="1" type="ORF">PORY_000773</name>
</gene>
<proteinExistence type="predicted"/>
<name>A0ACB7CE51_9ASCO</name>
<dbReference type="Proteomes" id="UP000768646">
    <property type="component" value="Unassembled WGS sequence"/>
</dbReference>